<dbReference type="AlphaFoldDB" id="A0AAV7EXL6"/>
<gene>
    <name evidence="3" type="ORF">H6P81_006382</name>
</gene>
<reference evidence="3 4" key="1">
    <citation type="submission" date="2021-07" db="EMBL/GenBank/DDBJ databases">
        <title>The Aristolochia fimbriata genome: insights into angiosperm evolution, floral development and chemical biosynthesis.</title>
        <authorList>
            <person name="Jiao Y."/>
        </authorList>
    </citation>
    <scope>NUCLEOTIDE SEQUENCE [LARGE SCALE GENOMIC DNA]</scope>
    <source>
        <strain evidence="3">IBCAS-2021</strain>
        <tissue evidence="3">Leaf</tissue>
    </source>
</reference>
<dbReference type="Gene3D" id="3.30.559.10">
    <property type="entry name" value="Chloramphenicol acetyltransferase-like domain"/>
    <property type="match status" value="2"/>
</dbReference>
<dbReference type="InterPro" id="IPR050898">
    <property type="entry name" value="Plant_acyltransferase"/>
</dbReference>
<evidence type="ECO:0000256" key="1">
    <source>
        <dbReference type="ARBA" id="ARBA00009861"/>
    </source>
</evidence>
<dbReference type="EMBL" id="JAINDJ010000003">
    <property type="protein sequence ID" value="KAG9453478.1"/>
    <property type="molecule type" value="Genomic_DNA"/>
</dbReference>
<dbReference type="InterPro" id="IPR023213">
    <property type="entry name" value="CAT-like_dom_sf"/>
</dbReference>
<evidence type="ECO:0000313" key="4">
    <source>
        <dbReference type="Proteomes" id="UP000825729"/>
    </source>
</evidence>
<protein>
    <submittedName>
        <fullName evidence="3">Uncharacterized protein</fullName>
    </submittedName>
</protein>
<comment type="caution">
    <text evidence="3">The sequence shown here is derived from an EMBL/GenBank/DDBJ whole genome shotgun (WGS) entry which is preliminary data.</text>
</comment>
<name>A0AAV7EXL6_ARIFI</name>
<accession>A0AAV7EXL6</accession>
<keyword evidence="4" id="KW-1185">Reference proteome</keyword>
<comment type="similarity">
    <text evidence="1">Belongs to the plant acyltransferase family.</text>
</comment>
<sequence length="353" mass="39113">MTNRPSVFHVPVIFFYPHNPLITENRADPRLIIKEALSKALVYYYPLAGRIREVGPNGKLTLECTGEGVLYVEADSNIKLEQFGRGFSRPSLWTNFSRMFLGDPSSLWGFIFAVRLNHAMCDAQGLFEFLNATAEVAHGAKLLRLYQCGRETDSSKPVSRRGLWRCRTVALSPAPTESARLLIAKTGRGNSQCPLAAGYYGNAFAFPGVVTPVEELCKNPLGYAVELIKKTKSAINNIGDYLQSLSDFMTLNNRPPFPLTRTTYIVSDNSRIGWTELNFGWGKPVFAGPAEATSLGDVPGAITFYVRSRNMEGEEGILAPMRLPKLCMERFVRELRGILTTTTSTIGCPNARL</sequence>
<keyword evidence="2" id="KW-0808">Transferase</keyword>
<dbReference type="PANTHER" id="PTHR31147">
    <property type="entry name" value="ACYL TRANSFERASE 4"/>
    <property type="match status" value="1"/>
</dbReference>
<dbReference type="Pfam" id="PF02458">
    <property type="entry name" value="Transferase"/>
    <property type="match status" value="2"/>
</dbReference>
<evidence type="ECO:0000313" key="3">
    <source>
        <dbReference type="EMBL" id="KAG9453478.1"/>
    </source>
</evidence>
<evidence type="ECO:0000256" key="2">
    <source>
        <dbReference type="ARBA" id="ARBA00022679"/>
    </source>
</evidence>
<organism evidence="3 4">
    <name type="scientific">Aristolochia fimbriata</name>
    <name type="common">White veined hardy Dutchman's pipe vine</name>
    <dbReference type="NCBI Taxonomy" id="158543"/>
    <lineage>
        <taxon>Eukaryota</taxon>
        <taxon>Viridiplantae</taxon>
        <taxon>Streptophyta</taxon>
        <taxon>Embryophyta</taxon>
        <taxon>Tracheophyta</taxon>
        <taxon>Spermatophyta</taxon>
        <taxon>Magnoliopsida</taxon>
        <taxon>Magnoliidae</taxon>
        <taxon>Piperales</taxon>
        <taxon>Aristolochiaceae</taxon>
        <taxon>Aristolochia</taxon>
    </lineage>
</organism>
<dbReference type="GO" id="GO:0016740">
    <property type="term" value="F:transferase activity"/>
    <property type="evidence" value="ECO:0007669"/>
    <property type="project" value="UniProtKB-KW"/>
</dbReference>
<dbReference type="Proteomes" id="UP000825729">
    <property type="component" value="Unassembled WGS sequence"/>
</dbReference>
<dbReference type="PANTHER" id="PTHR31147:SF66">
    <property type="entry name" value="OS05G0315700 PROTEIN"/>
    <property type="match status" value="1"/>
</dbReference>
<proteinExistence type="inferred from homology"/>